<reference evidence="3" key="2">
    <citation type="submission" date="2021-04" db="EMBL/GenBank/DDBJ databases">
        <authorList>
            <person name="Gilroy R."/>
        </authorList>
    </citation>
    <scope>NUCLEOTIDE SEQUENCE</scope>
    <source>
        <strain evidence="3">CHK188-5543</strain>
    </source>
</reference>
<protein>
    <recommendedName>
        <fullName evidence="5">Ice-structuring protein</fullName>
    </recommendedName>
</protein>
<gene>
    <name evidence="3" type="ORF">H9736_03140</name>
</gene>
<dbReference type="Proteomes" id="UP000886800">
    <property type="component" value="Unassembled WGS sequence"/>
</dbReference>
<feature type="compositionally biased region" description="Low complexity" evidence="1">
    <location>
        <begin position="254"/>
        <end position="271"/>
    </location>
</feature>
<evidence type="ECO:0000256" key="1">
    <source>
        <dbReference type="SAM" id="MobiDB-lite"/>
    </source>
</evidence>
<feature type="region of interest" description="Disordered" evidence="1">
    <location>
        <begin position="228"/>
        <end position="315"/>
    </location>
</feature>
<proteinExistence type="predicted"/>
<sequence>MGKQKKNARPAGEAERVVYRKNKYAAPVGGIFLLLALIGLVAVGFFCVRFTQGLLDNTQEKREFERIIYPVLMFDPVPFEHAEDADPLMLLQASIWSTLLGEKGDSYQENAIGWKIVPASDVDVACAQLFGPQVQLEHQTITNFVDTTYTYDESTRTYYVPVDGVTPFYTPSVQRVVKEGDVYTLEVGYVAPTTAWSYEQTEPEIEKLMIYELLRVDGHYQLTAIRDLPTGSSQAPTGWNTFGEQTRPGLTSSQAAPVPEEQAEADASSAPEDTEDEEDVEDEEDSSAPEEDAEDEEDSSAPAEDAEDEETSSAA</sequence>
<organism evidence="3 4">
    <name type="scientific">Candidatus Anaerotruncus excrementipullorum</name>
    <dbReference type="NCBI Taxonomy" id="2838465"/>
    <lineage>
        <taxon>Bacteria</taxon>
        <taxon>Bacillati</taxon>
        <taxon>Bacillota</taxon>
        <taxon>Clostridia</taxon>
        <taxon>Eubacteriales</taxon>
        <taxon>Oscillospiraceae</taxon>
        <taxon>Anaerotruncus</taxon>
    </lineage>
</organism>
<evidence type="ECO:0000256" key="2">
    <source>
        <dbReference type="SAM" id="Phobius"/>
    </source>
</evidence>
<reference evidence="3" key="1">
    <citation type="journal article" date="2021" name="PeerJ">
        <title>Extensive microbial diversity within the chicken gut microbiome revealed by metagenomics and culture.</title>
        <authorList>
            <person name="Gilroy R."/>
            <person name="Ravi A."/>
            <person name="Getino M."/>
            <person name="Pursley I."/>
            <person name="Horton D.L."/>
            <person name="Alikhan N.F."/>
            <person name="Baker D."/>
            <person name="Gharbi K."/>
            <person name="Hall N."/>
            <person name="Watson M."/>
            <person name="Adriaenssens E.M."/>
            <person name="Foster-Nyarko E."/>
            <person name="Jarju S."/>
            <person name="Secka A."/>
            <person name="Antonio M."/>
            <person name="Oren A."/>
            <person name="Chaudhuri R.R."/>
            <person name="La Ragione R."/>
            <person name="Hildebrand F."/>
            <person name="Pallen M.J."/>
        </authorList>
    </citation>
    <scope>NUCLEOTIDE SEQUENCE</scope>
    <source>
        <strain evidence="3">CHK188-5543</strain>
    </source>
</reference>
<evidence type="ECO:0000313" key="4">
    <source>
        <dbReference type="Proteomes" id="UP000886800"/>
    </source>
</evidence>
<accession>A0A9D1WQE6</accession>
<dbReference type="EMBL" id="DXES01000064">
    <property type="protein sequence ID" value="HIX65223.1"/>
    <property type="molecule type" value="Genomic_DNA"/>
</dbReference>
<feature type="transmembrane region" description="Helical" evidence="2">
    <location>
        <begin position="24"/>
        <end position="46"/>
    </location>
</feature>
<evidence type="ECO:0000313" key="3">
    <source>
        <dbReference type="EMBL" id="HIX65223.1"/>
    </source>
</evidence>
<comment type="caution">
    <text evidence="3">The sequence shown here is derived from an EMBL/GenBank/DDBJ whole genome shotgun (WGS) entry which is preliminary data.</text>
</comment>
<keyword evidence="2" id="KW-1133">Transmembrane helix</keyword>
<evidence type="ECO:0008006" key="5">
    <source>
        <dbReference type="Google" id="ProtNLM"/>
    </source>
</evidence>
<dbReference type="AlphaFoldDB" id="A0A9D1WQE6"/>
<keyword evidence="2" id="KW-0812">Transmembrane</keyword>
<keyword evidence="2" id="KW-0472">Membrane</keyword>
<feature type="compositionally biased region" description="Polar residues" evidence="1">
    <location>
        <begin position="230"/>
        <end position="253"/>
    </location>
</feature>
<feature type="compositionally biased region" description="Acidic residues" evidence="1">
    <location>
        <begin position="272"/>
        <end position="315"/>
    </location>
</feature>
<name>A0A9D1WQE6_9FIRM</name>